<dbReference type="KEGG" id="mico:GDR74_05035"/>
<dbReference type="AlphaFoldDB" id="A0A5P9JW20"/>
<organism evidence="1 2">
    <name type="scientific">Microvirga thermotolerans</name>
    <dbReference type="NCBI Taxonomy" id="2651334"/>
    <lineage>
        <taxon>Bacteria</taxon>
        <taxon>Pseudomonadati</taxon>
        <taxon>Pseudomonadota</taxon>
        <taxon>Alphaproteobacteria</taxon>
        <taxon>Hyphomicrobiales</taxon>
        <taxon>Methylobacteriaceae</taxon>
        <taxon>Microvirga</taxon>
    </lineage>
</organism>
<dbReference type="EMBL" id="CP045423">
    <property type="protein sequence ID" value="QFU15630.1"/>
    <property type="molecule type" value="Genomic_DNA"/>
</dbReference>
<proteinExistence type="predicted"/>
<dbReference type="RefSeq" id="WP_152585275.1">
    <property type="nucleotide sequence ID" value="NZ_CP045423.1"/>
</dbReference>
<keyword evidence="2" id="KW-1185">Reference proteome</keyword>
<dbReference type="InterPro" id="IPR021233">
    <property type="entry name" value="DUF2783"/>
</dbReference>
<reference evidence="1 2" key="1">
    <citation type="submission" date="2019-10" db="EMBL/GenBank/DDBJ databases">
        <title>Isolation, Identification of Microvirga thermotolerans HR1, a novel thermophilic bacterium and Comparative Genomics of the genus Microvirga.</title>
        <authorList>
            <person name="Li J."/>
            <person name="Zhang W."/>
            <person name="Lin M."/>
            <person name="Wang J."/>
        </authorList>
    </citation>
    <scope>NUCLEOTIDE SEQUENCE [LARGE SCALE GENOMIC DNA]</scope>
    <source>
        <strain evidence="1 2">HR1</strain>
    </source>
</reference>
<evidence type="ECO:0000313" key="1">
    <source>
        <dbReference type="EMBL" id="QFU15630.1"/>
    </source>
</evidence>
<dbReference type="Pfam" id="PF10932">
    <property type="entry name" value="DUF2783"/>
    <property type="match status" value="1"/>
</dbReference>
<dbReference type="Proteomes" id="UP000325614">
    <property type="component" value="Chromosome"/>
</dbReference>
<sequence length="72" mass="7708">MNALITENRLPDPDVAYRALIDAHRGLSDEDSAALNSRLVLILANHIGDEAVLREALALARRSMEPAGAATT</sequence>
<protein>
    <submittedName>
        <fullName evidence="1">DUF2783 domain-containing protein</fullName>
    </submittedName>
</protein>
<gene>
    <name evidence="1" type="ORF">GDR74_05035</name>
</gene>
<name>A0A5P9JW20_9HYPH</name>
<evidence type="ECO:0000313" key="2">
    <source>
        <dbReference type="Proteomes" id="UP000325614"/>
    </source>
</evidence>
<accession>A0A5P9JW20</accession>